<organism evidence="1 2">
    <name type="scientific">Vitis vinifera</name>
    <name type="common">Grape</name>
    <dbReference type="NCBI Taxonomy" id="29760"/>
    <lineage>
        <taxon>Eukaryota</taxon>
        <taxon>Viridiplantae</taxon>
        <taxon>Streptophyta</taxon>
        <taxon>Embryophyta</taxon>
        <taxon>Tracheophyta</taxon>
        <taxon>Spermatophyta</taxon>
        <taxon>Magnoliopsida</taxon>
        <taxon>eudicotyledons</taxon>
        <taxon>Gunneridae</taxon>
        <taxon>Pentapetalae</taxon>
        <taxon>rosids</taxon>
        <taxon>Vitales</taxon>
        <taxon>Vitaceae</taxon>
        <taxon>Viteae</taxon>
        <taxon>Vitis</taxon>
    </lineage>
</organism>
<proteinExistence type="predicted"/>
<comment type="caution">
    <text evidence="1">The sequence shown here is derived from an EMBL/GenBank/DDBJ whole genome shotgun (WGS) entry which is preliminary data.</text>
</comment>
<name>A0A438HGW4_VITVI</name>
<reference evidence="1 2" key="1">
    <citation type="journal article" date="2018" name="PLoS Genet.">
        <title>Population sequencing reveals clonal diversity and ancestral inbreeding in the grapevine cultivar Chardonnay.</title>
        <authorList>
            <person name="Roach M.J."/>
            <person name="Johnson D.L."/>
            <person name="Bohlmann J."/>
            <person name="van Vuuren H.J."/>
            <person name="Jones S.J."/>
            <person name="Pretorius I.S."/>
            <person name="Schmidt S.A."/>
            <person name="Borneman A.R."/>
        </authorList>
    </citation>
    <scope>NUCLEOTIDE SEQUENCE [LARGE SCALE GENOMIC DNA]</scope>
    <source>
        <strain evidence="2">cv. Chardonnay</strain>
        <tissue evidence="1">Leaf</tissue>
    </source>
</reference>
<accession>A0A438HGW4</accession>
<gene>
    <name evidence="1" type="ORF">CK203_045972</name>
</gene>
<dbReference type="Proteomes" id="UP000288805">
    <property type="component" value="Unassembled WGS sequence"/>
</dbReference>
<dbReference type="EMBL" id="QGNW01000224">
    <property type="protein sequence ID" value="RVW83715.1"/>
    <property type="molecule type" value="Genomic_DNA"/>
</dbReference>
<dbReference type="AlphaFoldDB" id="A0A438HGW4"/>
<protein>
    <submittedName>
        <fullName evidence="1">Uncharacterized protein</fullName>
    </submittedName>
</protein>
<evidence type="ECO:0000313" key="1">
    <source>
        <dbReference type="EMBL" id="RVW83715.1"/>
    </source>
</evidence>
<evidence type="ECO:0000313" key="2">
    <source>
        <dbReference type="Proteomes" id="UP000288805"/>
    </source>
</evidence>
<sequence>MVSRQWVWSWWASQSGLPRIRTRDLNPGSCPPGTIWATPGTICSSSPDGTRRATAWVKVRVRILGRPLCDAPDWHRAKNIFRGPGLWDARVRRPPHRVQSLLWGHLFIWPLRVTSPGFELGTLTQTVALLGQQPTPSFPWDDHSIIPRLLPTISLPSEFCTSFPHSLTSSEKPSIHGLLSKLSIPPGWISWGGLWIVKQRVVGAGNSCKSLHGLLRRRWSAFCRCSFVWREKEIFLSLGDCPDVADQCFGGYSSVEVDRYLVYNLR</sequence>